<proteinExistence type="predicted"/>
<dbReference type="Proteomes" id="UP000689195">
    <property type="component" value="Unassembled WGS sequence"/>
</dbReference>
<evidence type="ECO:0000313" key="2">
    <source>
        <dbReference type="Proteomes" id="UP000689195"/>
    </source>
</evidence>
<name>A0A8S1YAQ8_9CILI</name>
<protein>
    <submittedName>
        <fullName evidence="1">Uncharacterized protein</fullName>
    </submittedName>
</protein>
<organism evidence="1 2">
    <name type="scientific">Paramecium pentaurelia</name>
    <dbReference type="NCBI Taxonomy" id="43138"/>
    <lineage>
        <taxon>Eukaryota</taxon>
        <taxon>Sar</taxon>
        <taxon>Alveolata</taxon>
        <taxon>Ciliophora</taxon>
        <taxon>Intramacronucleata</taxon>
        <taxon>Oligohymenophorea</taxon>
        <taxon>Peniculida</taxon>
        <taxon>Parameciidae</taxon>
        <taxon>Paramecium</taxon>
    </lineage>
</organism>
<accession>A0A8S1YAQ8</accession>
<keyword evidence="2" id="KW-1185">Reference proteome</keyword>
<comment type="caution">
    <text evidence="1">The sequence shown here is derived from an EMBL/GenBank/DDBJ whole genome shotgun (WGS) entry which is preliminary data.</text>
</comment>
<gene>
    <name evidence="1" type="ORF">PPENT_87.1.T1570009</name>
</gene>
<reference evidence="1" key="1">
    <citation type="submission" date="2021-01" db="EMBL/GenBank/DDBJ databases">
        <authorList>
            <consortium name="Genoscope - CEA"/>
            <person name="William W."/>
        </authorList>
    </citation>
    <scope>NUCLEOTIDE SEQUENCE</scope>
</reference>
<evidence type="ECO:0000313" key="1">
    <source>
        <dbReference type="EMBL" id="CAD8209907.1"/>
    </source>
</evidence>
<dbReference type="AlphaFoldDB" id="A0A8S1YAQ8"/>
<dbReference type="EMBL" id="CAJJDO010000157">
    <property type="protein sequence ID" value="CAD8209907.1"/>
    <property type="molecule type" value="Genomic_DNA"/>
</dbReference>
<sequence>MTACKQECKYVNLLRTKENSEFKTYNPLNLEVILYLDV</sequence>